<evidence type="ECO:0000313" key="9">
    <source>
        <dbReference type="Proteomes" id="UP001501411"/>
    </source>
</evidence>
<dbReference type="SUPFAM" id="SSF56784">
    <property type="entry name" value="HAD-like"/>
    <property type="match status" value="1"/>
</dbReference>
<dbReference type="PIRSF" id="PIRSF004682">
    <property type="entry name" value="GmhB"/>
    <property type="match status" value="1"/>
</dbReference>
<keyword evidence="5 7" id="KW-0119">Carbohydrate metabolism</keyword>
<gene>
    <name evidence="8" type="ORF">GCM10023231_21390</name>
</gene>
<name>A0ABP9BEA2_9SPHI</name>
<protein>
    <recommendedName>
        <fullName evidence="6 7">D,D-heptose 1,7-bisphosphate phosphatase</fullName>
        <ecNumber evidence="7">3.1.3.-</ecNumber>
    </recommendedName>
</protein>
<dbReference type="InterPro" id="IPR023214">
    <property type="entry name" value="HAD_sf"/>
</dbReference>
<dbReference type="InterPro" id="IPR004446">
    <property type="entry name" value="Heptose_bisP_phosphatase"/>
</dbReference>
<evidence type="ECO:0000313" key="8">
    <source>
        <dbReference type="EMBL" id="GAA4792922.1"/>
    </source>
</evidence>
<dbReference type="PANTHER" id="PTHR42891:SF1">
    <property type="entry name" value="D-GLYCERO-BETA-D-MANNO-HEPTOSE-1,7-BISPHOSPHATE 7-PHOSPHATASE"/>
    <property type="match status" value="1"/>
</dbReference>
<evidence type="ECO:0000256" key="6">
    <source>
        <dbReference type="ARBA" id="ARBA00031828"/>
    </source>
</evidence>
<dbReference type="EMBL" id="BAABIQ010000033">
    <property type="protein sequence ID" value="GAA4792922.1"/>
    <property type="molecule type" value="Genomic_DNA"/>
</dbReference>
<comment type="caution">
    <text evidence="8">The sequence shown here is derived from an EMBL/GenBank/DDBJ whole genome shotgun (WGS) entry which is preliminary data.</text>
</comment>
<dbReference type="Proteomes" id="UP001501411">
    <property type="component" value="Unassembled WGS sequence"/>
</dbReference>
<dbReference type="InterPro" id="IPR006543">
    <property type="entry name" value="Histidinol-phos"/>
</dbReference>
<keyword evidence="9" id="KW-1185">Reference proteome</keyword>
<keyword evidence="2 7" id="KW-0963">Cytoplasm</keyword>
<dbReference type="EC" id="3.1.3.-" evidence="7"/>
<reference evidence="9" key="1">
    <citation type="journal article" date="2019" name="Int. J. Syst. Evol. Microbiol.">
        <title>The Global Catalogue of Microorganisms (GCM) 10K type strain sequencing project: providing services to taxonomists for standard genome sequencing and annotation.</title>
        <authorList>
            <consortium name="The Broad Institute Genomics Platform"/>
            <consortium name="The Broad Institute Genome Sequencing Center for Infectious Disease"/>
            <person name="Wu L."/>
            <person name="Ma J."/>
        </authorList>
    </citation>
    <scope>NUCLEOTIDE SEQUENCE [LARGE SCALE GENOMIC DNA]</scope>
    <source>
        <strain evidence="9">JCM 18200</strain>
    </source>
</reference>
<evidence type="ECO:0000256" key="3">
    <source>
        <dbReference type="ARBA" id="ARBA00022723"/>
    </source>
</evidence>
<dbReference type="NCBIfam" id="TIGR01662">
    <property type="entry name" value="HAD-SF-IIIA"/>
    <property type="match status" value="1"/>
</dbReference>
<evidence type="ECO:0000256" key="5">
    <source>
        <dbReference type="ARBA" id="ARBA00023277"/>
    </source>
</evidence>
<dbReference type="CDD" id="cd07503">
    <property type="entry name" value="HAD_HisB-N"/>
    <property type="match status" value="1"/>
</dbReference>
<dbReference type="GO" id="GO:0016787">
    <property type="term" value="F:hydrolase activity"/>
    <property type="evidence" value="ECO:0007669"/>
    <property type="project" value="UniProtKB-KW"/>
</dbReference>
<organism evidence="8 9">
    <name type="scientific">Olivibacter ginsenosidimutans</name>
    <dbReference type="NCBI Taxonomy" id="1176537"/>
    <lineage>
        <taxon>Bacteria</taxon>
        <taxon>Pseudomonadati</taxon>
        <taxon>Bacteroidota</taxon>
        <taxon>Sphingobacteriia</taxon>
        <taxon>Sphingobacteriales</taxon>
        <taxon>Sphingobacteriaceae</taxon>
        <taxon>Olivibacter</taxon>
    </lineage>
</organism>
<comment type="similarity">
    <text evidence="7">Belongs to the gmhB family.</text>
</comment>
<proteinExistence type="inferred from homology"/>
<dbReference type="PANTHER" id="PTHR42891">
    <property type="entry name" value="D-GLYCERO-BETA-D-MANNO-HEPTOSE-1,7-BISPHOSPHATE 7-PHOSPHATASE"/>
    <property type="match status" value="1"/>
</dbReference>
<keyword evidence="4 7" id="KW-0378">Hydrolase</keyword>
<dbReference type="Gene3D" id="3.40.50.1000">
    <property type="entry name" value="HAD superfamily/HAD-like"/>
    <property type="match status" value="1"/>
</dbReference>
<keyword evidence="3" id="KW-0479">Metal-binding</keyword>
<dbReference type="RefSeq" id="WP_345231768.1">
    <property type="nucleotide sequence ID" value="NZ_BAABIQ010000033.1"/>
</dbReference>
<comment type="subcellular location">
    <subcellularLocation>
        <location evidence="1 7">Cytoplasm</location>
    </subcellularLocation>
</comment>
<evidence type="ECO:0000256" key="1">
    <source>
        <dbReference type="ARBA" id="ARBA00004496"/>
    </source>
</evidence>
<dbReference type="NCBIfam" id="TIGR01656">
    <property type="entry name" value="Histidinol-ppas"/>
    <property type="match status" value="1"/>
</dbReference>
<dbReference type="InterPro" id="IPR006549">
    <property type="entry name" value="HAD-SF_hydro_IIIA"/>
</dbReference>
<evidence type="ECO:0000256" key="7">
    <source>
        <dbReference type="PIRNR" id="PIRNR004682"/>
    </source>
</evidence>
<dbReference type="InterPro" id="IPR036412">
    <property type="entry name" value="HAD-like_sf"/>
</dbReference>
<sequence length="204" mass="22563">MQVKKAIFLDKDGTLIPNIPYNVDPDKIHLESGVVEGLKLLVQQGFDLYVVTNQSGIAKGYFSEDDIFVVRDALKQLFEINGLPPFKAFYFCPHHPNGIVSRLACTCNCRKPMPGLLQMAAFDHQLSLTHSWMIGDILNDIEAGNRAGCKSVLINNGNETLWESGPYRTPYSIASDFLNAAESIVSHLTNEQHGYGNIGYSTAI</sequence>
<evidence type="ECO:0000256" key="4">
    <source>
        <dbReference type="ARBA" id="ARBA00022801"/>
    </source>
</evidence>
<dbReference type="Pfam" id="PF13242">
    <property type="entry name" value="Hydrolase_like"/>
    <property type="match status" value="1"/>
</dbReference>
<accession>A0ABP9BEA2</accession>
<evidence type="ECO:0000256" key="2">
    <source>
        <dbReference type="ARBA" id="ARBA00022490"/>
    </source>
</evidence>